<feature type="compositionally biased region" description="Basic and acidic residues" evidence="1">
    <location>
        <begin position="48"/>
        <end position="57"/>
    </location>
</feature>
<dbReference type="CDD" id="cd01763">
    <property type="entry name" value="Ubl_SUMO_like"/>
    <property type="match status" value="1"/>
</dbReference>
<dbReference type="InterPro" id="IPR022617">
    <property type="entry name" value="Rad60/SUMO-like_dom"/>
</dbReference>
<feature type="domain" description="Ubiquitin-like" evidence="2">
    <location>
        <begin position="300"/>
        <end position="372"/>
    </location>
</feature>
<evidence type="ECO:0000256" key="1">
    <source>
        <dbReference type="SAM" id="MobiDB-lite"/>
    </source>
</evidence>
<dbReference type="PROSITE" id="PS50053">
    <property type="entry name" value="UBIQUITIN_2"/>
    <property type="match status" value="1"/>
</dbReference>
<accession>A0AA39M706</accession>
<feature type="region of interest" description="Disordered" evidence="1">
    <location>
        <begin position="17"/>
        <end position="36"/>
    </location>
</feature>
<dbReference type="Pfam" id="PF11976">
    <property type="entry name" value="Rad60-SLD"/>
    <property type="match status" value="1"/>
</dbReference>
<dbReference type="SUPFAM" id="SSF54236">
    <property type="entry name" value="Ubiquitin-like"/>
    <property type="match status" value="1"/>
</dbReference>
<evidence type="ECO:0000313" key="3">
    <source>
        <dbReference type="EMBL" id="KAK0422855.1"/>
    </source>
</evidence>
<feature type="compositionally biased region" description="Basic residues" evidence="1">
    <location>
        <begin position="112"/>
        <end position="121"/>
    </location>
</feature>
<keyword evidence="4" id="KW-1185">Reference proteome</keyword>
<dbReference type="InterPro" id="IPR029071">
    <property type="entry name" value="Ubiquitin-like_domsf"/>
</dbReference>
<protein>
    <recommendedName>
        <fullName evidence="2">Ubiquitin-like domain-containing protein</fullName>
    </recommendedName>
</protein>
<dbReference type="InterPro" id="IPR000626">
    <property type="entry name" value="Ubiquitin-like_dom"/>
</dbReference>
<proteinExistence type="predicted"/>
<feature type="region of interest" description="Disordered" evidence="1">
    <location>
        <begin position="48"/>
        <end position="161"/>
    </location>
</feature>
<dbReference type="Gene3D" id="3.10.20.90">
    <property type="entry name" value="Phosphatidylinositol 3-kinase Catalytic Subunit, Chain A, domain 1"/>
    <property type="match status" value="1"/>
</dbReference>
<name>A0AA39M706_9BILA</name>
<dbReference type="EMBL" id="JAUCMV010000001">
    <property type="protein sequence ID" value="KAK0422855.1"/>
    <property type="molecule type" value="Genomic_DNA"/>
</dbReference>
<evidence type="ECO:0000259" key="2">
    <source>
        <dbReference type="PROSITE" id="PS50053"/>
    </source>
</evidence>
<feature type="compositionally biased region" description="Polar residues" evidence="1">
    <location>
        <begin position="126"/>
        <end position="142"/>
    </location>
</feature>
<evidence type="ECO:0000313" key="4">
    <source>
        <dbReference type="Proteomes" id="UP001175271"/>
    </source>
</evidence>
<gene>
    <name evidence="3" type="ORF">QR680_007826</name>
</gene>
<dbReference type="Proteomes" id="UP001175271">
    <property type="component" value="Unassembled WGS sequence"/>
</dbReference>
<reference evidence="3" key="1">
    <citation type="submission" date="2023-06" db="EMBL/GenBank/DDBJ databases">
        <title>Genomic analysis of the entomopathogenic nematode Steinernema hermaphroditum.</title>
        <authorList>
            <person name="Schwarz E.M."/>
            <person name="Heppert J.K."/>
            <person name="Baniya A."/>
            <person name="Schwartz H.T."/>
            <person name="Tan C.-H."/>
            <person name="Antoshechkin I."/>
            <person name="Sternberg P.W."/>
            <person name="Goodrich-Blair H."/>
            <person name="Dillman A.R."/>
        </authorList>
    </citation>
    <scope>NUCLEOTIDE SEQUENCE</scope>
    <source>
        <strain evidence="3">PS9179</strain>
        <tissue evidence="3">Whole animal</tissue>
    </source>
</reference>
<comment type="caution">
    <text evidence="3">The sequence shown here is derived from an EMBL/GenBank/DDBJ whole genome shotgun (WGS) entry which is preliminary data.</text>
</comment>
<dbReference type="AlphaFoldDB" id="A0AA39M706"/>
<organism evidence="3 4">
    <name type="scientific">Steinernema hermaphroditum</name>
    <dbReference type="NCBI Taxonomy" id="289476"/>
    <lineage>
        <taxon>Eukaryota</taxon>
        <taxon>Metazoa</taxon>
        <taxon>Ecdysozoa</taxon>
        <taxon>Nematoda</taxon>
        <taxon>Chromadorea</taxon>
        <taxon>Rhabditida</taxon>
        <taxon>Tylenchina</taxon>
        <taxon>Panagrolaimomorpha</taxon>
        <taxon>Strongyloidoidea</taxon>
        <taxon>Steinernematidae</taxon>
        <taxon>Steinernema</taxon>
    </lineage>
</organism>
<sequence>MSSSDEDDAFNVKALMRKQKKKASNEKQTLTTDDFSCDLDDILDKEKVLNDRIKTDSEDSDTSNDESGKSLTAIERIRMKKRRNMAKAAQIEKAPEPMSPTSSSSDEDSKRTLRRSARNRKRQNELDSTTSSVECSVENATCKSPARKKISPSKPQDSDDEICVLSGTMNNVRSFSPEPEEEDMMTVGDGDILEVRYLVKDLSDKSIASFFYPADVKVNDIREKFKNKLDPTLPYLYFFTEDLDPIDPEKTPIELGWNLSQVHTVRIRQSSHVSFFLAQKQKPKAASDEPCADSVDDGRIQIKFQIKDRHKPFKVLIDPADTFGKIKADFCKEQKLDASRCFLIFDNERVADTDTPNDYEMEKNDCVDVHVG</sequence>